<dbReference type="PANTHER" id="PTHR22642:SF2">
    <property type="entry name" value="PROTEIN LONG AFTER FAR-RED 3"/>
    <property type="match status" value="1"/>
</dbReference>
<sequence>MRIPQLLVILLCFGLAFSCKDTSKPEGKIENNATLYFGGDILTMVGDRPDYAEALVVQDGKIAFVGDLVEAESLAGNGHIKINLQGQTLLPGLIDGHAHFGSFSAQAIGAQILPPPDAGASNIPKLIDILKAWNTPENRALTGWIFGMGFDDSVLEEQRFPTKFDLDQVSTEHPIMIIHISGHFAVVNSKGLELLNITAETKDPEGGIIRRTENQEPNGVLEELAAIPHYAKALTPISEAAANQFFEAGQDMALSYGYTTAQDGRAMDQTLFVNAAENKTLKLDVVSYIDYTFVDSLMATPWNRKTYTNHYRIGGMKITLDGSPQGRTAWRTEPYLLKPEGAQPGYKGYPAIPDDQKVIELFKKGYQNNWQVLAHANGDAAIDQFIKATRAAANAYGMTDRRTTLIHGQYIREDQLDSLKTLDVIASLFPLHTFYWGDWHKQIIGDELGNKISPVRTALNKGVKVTIHTDAPVALPNLMRMVGISVERKSRSGVVIGANEKLTPYEALQGITIWSAYQHFEEDTKGTLEAGKLADLVIMDKNPLKVPESEIKTIQVMETIKEGTTVFKR</sequence>
<dbReference type="OrthoDB" id="9767366at2"/>
<keyword evidence="2" id="KW-0378">Hydrolase</keyword>
<evidence type="ECO:0000313" key="3">
    <source>
        <dbReference type="Proteomes" id="UP000236641"/>
    </source>
</evidence>
<accession>A0A2K1DX17</accession>
<dbReference type="Gene3D" id="3.20.20.140">
    <property type="entry name" value="Metal-dependent hydrolases"/>
    <property type="match status" value="1"/>
</dbReference>
<dbReference type="Gene3D" id="3.10.310.70">
    <property type="match status" value="1"/>
</dbReference>
<proteinExistence type="predicted"/>
<keyword evidence="3" id="KW-1185">Reference proteome</keyword>
<dbReference type="InterPro" id="IPR013108">
    <property type="entry name" value="Amidohydro_3"/>
</dbReference>
<dbReference type="InterPro" id="IPR032466">
    <property type="entry name" value="Metal_Hydrolase"/>
</dbReference>
<organism evidence="2 3">
    <name type="scientific">Hanstruepera neustonica</name>
    <dbReference type="NCBI Taxonomy" id="1445657"/>
    <lineage>
        <taxon>Bacteria</taxon>
        <taxon>Pseudomonadati</taxon>
        <taxon>Bacteroidota</taxon>
        <taxon>Flavobacteriia</taxon>
        <taxon>Flavobacteriales</taxon>
        <taxon>Flavobacteriaceae</taxon>
        <taxon>Hanstruepera</taxon>
    </lineage>
</organism>
<dbReference type="Gene3D" id="2.30.40.10">
    <property type="entry name" value="Urease, subunit C, domain 1"/>
    <property type="match status" value="1"/>
</dbReference>
<protein>
    <submittedName>
        <fullName evidence="2">Amidohydrolase</fullName>
    </submittedName>
</protein>
<dbReference type="PANTHER" id="PTHR22642">
    <property type="entry name" value="IMIDAZOLONEPROPIONASE"/>
    <property type="match status" value="1"/>
</dbReference>
<dbReference type="GO" id="GO:0016810">
    <property type="term" value="F:hydrolase activity, acting on carbon-nitrogen (but not peptide) bonds"/>
    <property type="evidence" value="ECO:0007669"/>
    <property type="project" value="InterPro"/>
</dbReference>
<feature type="domain" description="Amidohydrolase 3" evidence="1">
    <location>
        <begin position="82"/>
        <end position="567"/>
    </location>
</feature>
<comment type="caution">
    <text evidence="2">The sequence shown here is derived from an EMBL/GenBank/DDBJ whole genome shotgun (WGS) entry which is preliminary data.</text>
</comment>
<dbReference type="PROSITE" id="PS51257">
    <property type="entry name" value="PROKAR_LIPOPROTEIN"/>
    <property type="match status" value="1"/>
</dbReference>
<dbReference type="InterPro" id="IPR011059">
    <property type="entry name" value="Metal-dep_hydrolase_composite"/>
</dbReference>
<gene>
    <name evidence="2" type="ORF">C1T31_10490</name>
</gene>
<name>A0A2K1DX17_9FLAO</name>
<dbReference type="RefSeq" id="WP_103052456.1">
    <property type="nucleotide sequence ID" value="NZ_POWF01000007.1"/>
</dbReference>
<evidence type="ECO:0000313" key="2">
    <source>
        <dbReference type="EMBL" id="PNQ72574.1"/>
    </source>
</evidence>
<dbReference type="InterPro" id="IPR033932">
    <property type="entry name" value="YtcJ-like"/>
</dbReference>
<dbReference type="Proteomes" id="UP000236641">
    <property type="component" value="Unassembled WGS sequence"/>
</dbReference>
<dbReference type="CDD" id="cd01300">
    <property type="entry name" value="YtcJ_like"/>
    <property type="match status" value="1"/>
</dbReference>
<dbReference type="SUPFAM" id="SSF51556">
    <property type="entry name" value="Metallo-dependent hydrolases"/>
    <property type="match status" value="1"/>
</dbReference>
<dbReference type="EMBL" id="POWF01000007">
    <property type="protein sequence ID" value="PNQ72574.1"/>
    <property type="molecule type" value="Genomic_DNA"/>
</dbReference>
<dbReference type="Pfam" id="PF07969">
    <property type="entry name" value="Amidohydro_3"/>
    <property type="match status" value="1"/>
</dbReference>
<reference evidence="2 3" key="1">
    <citation type="submission" date="2018-01" db="EMBL/GenBank/DDBJ databases">
        <title>The draft genome of Hanstruepera neustonica JCM19743.</title>
        <authorList>
            <person name="He R.-H."/>
            <person name="Du Z.-J."/>
        </authorList>
    </citation>
    <scope>NUCLEOTIDE SEQUENCE [LARGE SCALE GENOMIC DNA]</scope>
    <source>
        <strain evidence="2 3">JCM19743</strain>
    </source>
</reference>
<dbReference type="AlphaFoldDB" id="A0A2K1DX17"/>
<dbReference type="SUPFAM" id="SSF51338">
    <property type="entry name" value="Composite domain of metallo-dependent hydrolases"/>
    <property type="match status" value="1"/>
</dbReference>
<evidence type="ECO:0000259" key="1">
    <source>
        <dbReference type="Pfam" id="PF07969"/>
    </source>
</evidence>